<keyword evidence="1" id="KW-1133">Transmembrane helix</keyword>
<evidence type="ECO:0000256" key="1">
    <source>
        <dbReference type="SAM" id="Phobius"/>
    </source>
</evidence>
<feature type="transmembrane region" description="Helical" evidence="1">
    <location>
        <begin position="55"/>
        <end position="73"/>
    </location>
</feature>
<protein>
    <recommendedName>
        <fullName evidence="2">DUF6533 domain-containing protein</fullName>
    </recommendedName>
</protein>
<evidence type="ECO:0000259" key="2">
    <source>
        <dbReference type="Pfam" id="PF20151"/>
    </source>
</evidence>
<proteinExistence type="predicted"/>
<sequence>MSAEAAVLATRYVSAVGITALLYDHVLTSGDELWLIWLNPAAGVKYRAIFVFNRYVTEGVSLYAAYTFAFYDLLIHMCGVTQKPWALPVVLGVWVSFDFLVIILAVCNALEMPHHTDAEVMASLQQDGARMFVCLLALRLANFIVALVADPAYCFVTFTVLWAMCSIVTSRLQLRVERLRITRWRFGGLPMNFIAL</sequence>
<name>A0AAD6TKD3_9AGAR</name>
<gene>
    <name evidence="3" type="ORF">C8F04DRAFT_1249202</name>
</gene>
<organism evidence="3 4">
    <name type="scientific">Mycena alexandri</name>
    <dbReference type="NCBI Taxonomy" id="1745969"/>
    <lineage>
        <taxon>Eukaryota</taxon>
        <taxon>Fungi</taxon>
        <taxon>Dikarya</taxon>
        <taxon>Basidiomycota</taxon>
        <taxon>Agaricomycotina</taxon>
        <taxon>Agaricomycetes</taxon>
        <taxon>Agaricomycetidae</taxon>
        <taxon>Agaricales</taxon>
        <taxon>Marasmiineae</taxon>
        <taxon>Mycenaceae</taxon>
        <taxon>Mycena</taxon>
    </lineage>
</organism>
<evidence type="ECO:0000313" key="3">
    <source>
        <dbReference type="EMBL" id="KAJ7045828.1"/>
    </source>
</evidence>
<dbReference type="Proteomes" id="UP001218188">
    <property type="component" value="Unassembled WGS sequence"/>
</dbReference>
<feature type="domain" description="DUF6533" evidence="2">
    <location>
        <begin position="12"/>
        <end position="57"/>
    </location>
</feature>
<reference evidence="3" key="1">
    <citation type="submission" date="2023-03" db="EMBL/GenBank/DDBJ databases">
        <title>Massive genome expansion in bonnet fungi (Mycena s.s.) driven by repeated elements and novel gene families across ecological guilds.</title>
        <authorList>
            <consortium name="Lawrence Berkeley National Laboratory"/>
            <person name="Harder C.B."/>
            <person name="Miyauchi S."/>
            <person name="Viragh M."/>
            <person name="Kuo A."/>
            <person name="Thoen E."/>
            <person name="Andreopoulos B."/>
            <person name="Lu D."/>
            <person name="Skrede I."/>
            <person name="Drula E."/>
            <person name="Henrissat B."/>
            <person name="Morin E."/>
            <person name="Kohler A."/>
            <person name="Barry K."/>
            <person name="LaButti K."/>
            <person name="Morin E."/>
            <person name="Salamov A."/>
            <person name="Lipzen A."/>
            <person name="Mereny Z."/>
            <person name="Hegedus B."/>
            <person name="Baldrian P."/>
            <person name="Stursova M."/>
            <person name="Weitz H."/>
            <person name="Taylor A."/>
            <person name="Grigoriev I.V."/>
            <person name="Nagy L.G."/>
            <person name="Martin F."/>
            <person name="Kauserud H."/>
        </authorList>
    </citation>
    <scope>NUCLEOTIDE SEQUENCE</scope>
    <source>
        <strain evidence="3">CBHHK200</strain>
    </source>
</reference>
<dbReference type="InterPro" id="IPR045340">
    <property type="entry name" value="DUF6533"/>
</dbReference>
<accession>A0AAD6TKD3</accession>
<keyword evidence="1" id="KW-0812">Transmembrane</keyword>
<keyword evidence="1" id="KW-0472">Membrane</keyword>
<evidence type="ECO:0000313" key="4">
    <source>
        <dbReference type="Proteomes" id="UP001218188"/>
    </source>
</evidence>
<dbReference type="EMBL" id="JARJCM010000004">
    <property type="protein sequence ID" value="KAJ7045828.1"/>
    <property type="molecule type" value="Genomic_DNA"/>
</dbReference>
<comment type="caution">
    <text evidence="3">The sequence shown here is derived from an EMBL/GenBank/DDBJ whole genome shotgun (WGS) entry which is preliminary data.</text>
</comment>
<keyword evidence="4" id="KW-1185">Reference proteome</keyword>
<dbReference type="AlphaFoldDB" id="A0AAD6TKD3"/>
<feature type="transmembrane region" description="Helical" evidence="1">
    <location>
        <begin position="85"/>
        <end position="110"/>
    </location>
</feature>
<dbReference type="Pfam" id="PF20151">
    <property type="entry name" value="DUF6533"/>
    <property type="match status" value="1"/>
</dbReference>